<keyword evidence="8 13" id="KW-1133">Transmembrane helix</keyword>
<dbReference type="InterPro" id="IPR001896">
    <property type="entry name" value="Plant_vir_prot"/>
</dbReference>
<organism evidence="14 15">
    <name type="scientific">Yam latent virus</name>
    <dbReference type="NCBI Taxonomy" id="1592930"/>
    <lineage>
        <taxon>Viruses</taxon>
        <taxon>Riboviria</taxon>
        <taxon>Orthornavirae</taxon>
        <taxon>Kitrinoviricota</taxon>
        <taxon>Alsuviricetes</taxon>
        <taxon>Tymovirales</taxon>
        <taxon>Betaflexiviridae</taxon>
        <taxon>Quinvirinae</taxon>
        <taxon>Carlavirus</taxon>
        <taxon>Carlavirus latensdioscoreae</taxon>
    </lineage>
</organism>
<keyword evidence="6 13" id="KW-0812">Transmembrane</keyword>
<dbReference type="Proteomes" id="UP000202394">
    <property type="component" value="Segment"/>
</dbReference>
<evidence type="ECO:0000256" key="12">
    <source>
        <dbReference type="ARBA" id="ARBA00032240"/>
    </source>
</evidence>
<name>A0A0B4VLK1_9VIRU</name>
<evidence type="ECO:0000256" key="3">
    <source>
        <dbReference type="ARBA" id="ARBA00010321"/>
    </source>
</evidence>
<keyword evidence="5" id="KW-0813">Transport</keyword>
<comment type="function">
    <text evidence="1">Plays a role in viral cell-to-cell propagation, by facilitating genome transport to neighboring plant cells through plasmosdesmata,.</text>
</comment>
<evidence type="ECO:0000256" key="11">
    <source>
        <dbReference type="ARBA" id="ARBA00023184"/>
    </source>
</evidence>
<accession>A0A0B4VLK1</accession>
<protein>
    <recommendedName>
        <fullName evidence="4">Movement protein TGB2</fullName>
    </recommendedName>
    <alternativeName>
        <fullName evidence="12">Triple gene block 2 protein</fullName>
    </alternativeName>
</protein>
<comment type="similarity">
    <text evidence="3">Belongs to the Tymovirales TGBp2 protein family.</text>
</comment>
<evidence type="ECO:0000256" key="6">
    <source>
        <dbReference type="ARBA" id="ARBA00022692"/>
    </source>
</evidence>
<dbReference type="GO" id="GO:0046740">
    <property type="term" value="P:transport of virus in host, cell to cell"/>
    <property type="evidence" value="ECO:0007669"/>
    <property type="project" value="UniProtKB-KW"/>
</dbReference>
<evidence type="ECO:0000313" key="15">
    <source>
        <dbReference type="Proteomes" id="UP000202394"/>
    </source>
</evidence>
<keyword evidence="11" id="KW-1038">Host endoplasmic reticulum</keyword>
<evidence type="ECO:0000256" key="2">
    <source>
        <dbReference type="ARBA" id="ARBA00004625"/>
    </source>
</evidence>
<keyword evidence="7" id="KW-1043">Host membrane</keyword>
<evidence type="ECO:0000256" key="10">
    <source>
        <dbReference type="ARBA" id="ARBA00023136"/>
    </source>
</evidence>
<keyword evidence="10 13" id="KW-0472">Membrane</keyword>
<sequence length="108" mass="11916">MPLTPPPDYTKTILSAVVGCTFAVVVWALTRATIPQVGDRDHYLPHGGWYKDGTKTVHYYRPGKLNSVEGYSKGLSFQPWAITVLLVAVIIALSSLDRSRCRTCGQVH</sequence>
<dbReference type="GeneID" id="24193709"/>
<evidence type="ECO:0000256" key="9">
    <source>
        <dbReference type="ARBA" id="ARBA00023031"/>
    </source>
</evidence>
<dbReference type="KEGG" id="vg:24193709"/>
<dbReference type="EMBL" id="KJ789130">
    <property type="protein sequence ID" value="AJD23367.1"/>
    <property type="molecule type" value="Genomic_RNA"/>
</dbReference>
<evidence type="ECO:0000256" key="13">
    <source>
        <dbReference type="SAM" id="Phobius"/>
    </source>
</evidence>
<reference evidence="14 15" key="1">
    <citation type="submission" date="2014-05" db="EMBL/GenBank/DDBJ databases">
        <title>Molecular characterization of a novel Carlavirus on yam.</title>
        <authorList>
            <person name="Zou C."/>
            <person name="Meng J."/>
            <person name="Yao Z."/>
            <person name="Chen B."/>
        </authorList>
    </citation>
    <scope>NUCLEOTIDE SEQUENCE [LARGE SCALE GENOMIC DNA]</scope>
    <source>
        <strain evidence="14">SG1</strain>
    </source>
</reference>
<evidence type="ECO:0000256" key="4">
    <source>
        <dbReference type="ARBA" id="ARBA00013304"/>
    </source>
</evidence>
<evidence type="ECO:0000256" key="5">
    <source>
        <dbReference type="ARBA" id="ARBA00022448"/>
    </source>
</evidence>
<proteinExistence type="inferred from homology"/>
<evidence type="ECO:0000256" key="1">
    <source>
        <dbReference type="ARBA" id="ARBA00002252"/>
    </source>
</evidence>
<keyword evidence="15" id="KW-1185">Reference proteome</keyword>
<evidence type="ECO:0000256" key="7">
    <source>
        <dbReference type="ARBA" id="ARBA00022870"/>
    </source>
</evidence>
<feature type="transmembrane region" description="Helical" evidence="13">
    <location>
        <begin position="12"/>
        <end position="30"/>
    </location>
</feature>
<evidence type="ECO:0000256" key="8">
    <source>
        <dbReference type="ARBA" id="ARBA00022989"/>
    </source>
</evidence>
<feature type="transmembrane region" description="Helical" evidence="13">
    <location>
        <begin position="77"/>
        <end position="96"/>
    </location>
</feature>
<comment type="subcellular location">
    <subcellularLocation>
        <location evidence="2">Host endoplasmic reticulum membrane</location>
    </subcellularLocation>
</comment>
<dbReference type="OrthoDB" id="20634at10239"/>
<dbReference type="GO" id="GO:0044167">
    <property type="term" value="C:host cell endoplasmic reticulum membrane"/>
    <property type="evidence" value="ECO:0007669"/>
    <property type="project" value="UniProtKB-SubCell"/>
</dbReference>
<dbReference type="RefSeq" id="YP_009116870.1">
    <property type="nucleotide sequence ID" value="NC_026248.1"/>
</dbReference>
<dbReference type="Pfam" id="PF01307">
    <property type="entry name" value="Plant_vir_prot"/>
    <property type="match status" value="1"/>
</dbReference>
<keyword evidence="9" id="KW-0916">Viral movement protein</keyword>
<evidence type="ECO:0000313" key="14">
    <source>
        <dbReference type="EMBL" id="AJD23367.1"/>
    </source>
</evidence>